<protein>
    <submittedName>
        <fullName evidence="6">Glycosyltransferase family 2 protein</fullName>
    </submittedName>
</protein>
<dbReference type="InterPro" id="IPR001173">
    <property type="entry name" value="Glyco_trans_2-like"/>
</dbReference>
<dbReference type="PANTHER" id="PTHR43179">
    <property type="entry name" value="RHAMNOSYLTRANSFERASE WBBL"/>
    <property type="match status" value="1"/>
</dbReference>
<keyword evidence="7" id="KW-1185">Reference proteome</keyword>
<comment type="similarity">
    <text evidence="2">Belongs to the glycosyltransferase 2 family.</text>
</comment>
<evidence type="ECO:0000313" key="6">
    <source>
        <dbReference type="EMBL" id="QEO16222.1"/>
    </source>
</evidence>
<dbReference type="Gene3D" id="3.90.550.10">
    <property type="entry name" value="Spore Coat Polysaccharide Biosynthesis Protein SpsA, Chain A"/>
    <property type="match status" value="1"/>
</dbReference>
<dbReference type="InterPro" id="IPR029044">
    <property type="entry name" value="Nucleotide-diphossugar_trans"/>
</dbReference>
<dbReference type="Proteomes" id="UP000324678">
    <property type="component" value="Chromosome"/>
</dbReference>
<feature type="domain" description="Glycosyltransferase 2-like" evidence="5">
    <location>
        <begin position="24"/>
        <end position="150"/>
    </location>
</feature>
<reference evidence="6 7" key="1">
    <citation type="submission" date="2019-09" db="EMBL/GenBank/DDBJ databases">
        <title>Genome sequencing of strain KACC 19306.</title>
        <authorList>
            <person name="Heo J."/>
            <person name="Kim S.-J."/>
            <person name="Kim J.-S."/>
            <person name="Hong S.-B."/>
            <person name="Kwon S.-W."/>
        </authorList>
    </citation>
    <scope>NUCLEOTIDE SEQUENCE [LARGE SCALE GENOMIC DNA]</scope>
    <source>
        <strain evidence="6 7">KACC 19306</strain>
    </source>
</reference>
<dbReference type="KEGG" id="ail:FLP10_11905"/>
<evidence type="ECO:0000259" key="5">
    <source>
        <dbReference type="Pfam" id="PF00535"/>
    </source>
</evidence>
<evidence type="ECO:0000256" key="1">
    <source>
        <dbReference type="ARBA" id="ARBA00004776"/>
    </source>
</evidence>
<dbReference type="AlphaFoldDB" id="A0A5C1YMZ4"/>
<keyword evidence="3" id="KW-0328">Glycosyltransferase</keyword>
<sequence length="324" mass="34600">MARDLATAPPGRFAGPDEAVDVAIVVVTYQSADDLDRLIASLRHEAGHQRLRVIVADNASSDATLHVARGHSDLVVAETGGNLGYAGGINAAMASIGEADAILVLNPDLVVEPGAVAALRARLRESRAGIVVPKILDADGETYPSIRREPTLLRALGDAAFGSRFASRPGAFAEVVSDGGAYENAHPLDWATGAALLIDAGAARTIGPWDERFFLYSEETDFFRRARDLGYAVWFEPTAVVRHTQGGSGASVDLERLMAVNRIRYARKHHGRVAAAAYRGAVVLHELARAWMPAHRATLRTVASERTWADLPRASRPTRAGSGT</sequence>
<dbReference type="OrthoDB" id="9771846at2"/>
<dbReference type="SUPFAM" id="SSF53448">
    <property type="entry name" value="Nucleotide-diphospho-sugar transferases"/>
    <property type="match status" value="1"/>
</dbReference>
<comment type="pathway">
    <text evidence="1">Cell wall biogenesis; cell wall polysaccharide biosynthesis.</text>
</comment>
<dbReference type="EMBL" id="CP043505">
    <property type="protein sequence ID" value="QEO16222.1"/>
    <property type="molecule type" value="Genomic_DNA"/>
</dbReference>
<dbReference type="GO" id="GO:0016757">
    <property type="term" value="F:glycosyltransferase activity"/>
    <property type="evidence" value="ECO:0007669"/>
    <property type="project" value="UniProtKB-KW"/>
</dbReference>
<dbReference type="PANTHER" id="PTHR43179:SF12">
    <property type="entry name" value="GALACTOFURANOSYLTRANSFERASE GLFT2"/>
    <property type="match status" value="1"/>
</dbReference>
<evidence type="ECO:0000313" key="7">
    <source>
        <dbReference type="Proteomes" id="UP000324678"/>
    </source>
</evidence>
<organism evidence="6 7">
    <name type="scientific">Agromyces intestinalis</name>
    <dbReference type="NCBI Taxonomy" id="2592652"/>
    <lineage>
        <taxon>Bacteria</taxon>
        <taxon>Bacillati</taxon>
        <taxon>Actinomycetota</taxon>
        <taxon>Actinomycetes</taxon>
        <taxon>Micrococcales</taxon>
        <taxon>Microbacteriaceae</taxon>
        <taxon>Agromyces</taxon>
    </lineage>
</organism>
<gene>
    <name evidence="6" type="ORF">FLP10_11905</name>
</gene>
<name>A0A5C1YMZ4_9MICO</name>
<evidence type="ECO:0000256" key="2">
    <source>
        <dbReference type="ARBA" id="ARBA00006739"/>
    </source>
</evidence>
<dbReference type="Pfam" id="PF00535">
    <property type="entry name" value="Glycos_transf_2"/>
    <property type="match status" value="1"/>
</dbReference>
<keyword evidence="4 6" id="KW-0808">Transferase</keyword>
<evidence type="ECO:0000256" key="4">
    <source>
        <dbReference type="ARBA" id="ARBA00022679"/>
    </source>
</evidence>
<proteinExistence type="inferred from homology"/>
<evidence type="ECO:0000256" key="3">
    <source>
        <dbReference type="ARBA" id="ARBA00022676"/>
    </source>
</evidence>
<accession>A0A5C1YMZ4</accession>